<dbReference type="OrthoDB" id="8911601at2"/>
<dbReference type="AlphaFoldDB" id="A0A1I1YMR6"/>
<dbReference type="Proteomes" id="UP000199517">
    <property type="component" value="Unassembled WGS sequence"/>
</dbReference>
<proteinExistence type="predicted"/>
<dbReference type="EMBL" id="FOMQ01000018">
    <property type="protein sequence ID" value="SFE19443.1"/>
    <property type="molecule type" value="Genomic_DNA"/>
</dbReference>
<accession>A0A1I1YMR6</accession>
<keyword evidence="2" id="KW-1185">Reference proteome</keyword>
<name>A0A1I1YMR6_9BURK</name>
<gene>
    <name evidence="1" type="ORF">SAMN04489710_11836</name>
</gene>
<protein>
    <submittedName>
        <fullName evidence="1">Uncharacterized protein</fullName>
    </submittedName>
</protein>
<evidence type="ECO:0000313" key="1">
    <source>
        <dbReference type="EMBL" id="SFE19443.1"/>
    </source>
</evidence>
<reference evidence="2" key="1">
    <citation type="submission" date="2016-10" db="EMBL/GenBank/DDBJ databases">
        <authorList>
            <person name="Varghese N."/>
            <person name="Submissions S."/>
        </authorList>
    </citation>
    <scope>NUCLEOTIDE SEQUENCE [LARGE SCALE GENOMIC DNA]</scope>
    <source>
        <strain evidence="2">DSM 7481</strain>
    </source>
</reference>
<evidence type="ECO:0000313" key="2">
    <source>
        <dbReference type="Proteomes" id="UP000199517"/>
    </source>
</evidence>
<organism evidence="1 2">
    <name type="scientific">Paracidovorax konjaci</name>
    <dbReference type="NCBI Taxonomy" id="32040"/>
    <lineage>
        <taxon>Bacteria</taxon>
        <taxon>Pseudomonadati</taxon>
        <taxon>Pseudomonadota</taxon>
        <taxon>Betaproteobacteria</taxon>
        <taxon>Burkholderiales</taxon>
        <taxon>Comamonadaceae</taxon>
        <taxon>Paracidovorax</taxon>
    </lineage>
</organism>
<sequence>MAEQHGQSVDTRAEPLPTFACLQGDTQLTSRAVSLPCVDEKDSLLLADIEARLAEEMRGLALTLEQFALRTKAVREDIPSSAKFCKLVTGFLPLVAFQFADAILRCPKGFTFEDDGALYLQQLGLEVEDFVRELDLEGRKFLAVAFLDKSGRDVLDRSADGNEL</sequence>
<dbReference type="RefSeq" id="WP_092956679.1">
    <property type="nucleotide sequence ID" value="NZ_FOMQ01000018.1"/>
</dbReference>